<dbReference type="Pfam" id="PF03091">
    <property type="entry name" value="CutA1"/>
    <property type="match status" value="1"/>
</dbReference>
<dbReference type="KEGG" id="hbl:XJ32_11540"/>
<protein>
    <submittedName>
        <fullName evidence="2">Divalent cation transporter</fullName>
    </submittedName>
</protein>
<accession>A0A1Q2LJS2</accession>
<dbReference type="Proteomes" id="UP000188298">
    <property type="component" value="Chromosome"/>
</dbReference>
<dbReference type="EMBL" id="CP019645">
    <property type="protein sequence ID" value="AQQ60601.1"/>
    <property type="molecule type" value="Genomic_DNA"/>
</dbReference>
<name>A0A1Q2LJS2_9HELI</name>
<evidence type="ECO:0000313" key="3">
    <source>
        <dbReference type="Proteomes" id="UP000188298"/>
    </source>
</evidence>
<dbReference type="PANTHER" id="PTHR23419:SF8">
    <property type="entry name" value="FI09726P"/>
    <property type="match status" value="1"/>
</dbReference>
<comment type="similarity">
    <text evidence="1">Belongs to the CutA family.</text>
</comment>
<sequence length="106" mass="12434">MLIIHTTTPTKKEAKNLIKILLESRLIACGQYFKIKSHYVWKDSKGKRKLCKEKEYLLILKTLPECYEKIQSLIHSHHSYEVPEILSFEAKAENAYNAWLVENLSL</sequence>
<gene>
    <name evidence="2" type="ORF">XJ32_11540</name>
</gene>
<dbReference type="SUPFAM" id="SSF54913">
    <property type="entry name" value="GlnB-like"/>
    <property type="match status" value="1"/>
</dbReference>
<dbReference type="RefSeq" id="WP_005219181.1">
    <property type="nucleotide sequence ID" value="NZ_CABKOK010000004.1"/>
</dbReference>
<dbReference type="GO" id="GO:0005507">
    <property type="term" value="F:copper ion binding"/>
    <property type="evidence" value="ECO:0007669"/>
    <property type="project" value="TreeGrafter"/>
</dbReference>
<dbReference type="PANTHER" id="PTHR23419">
    <property type="entry name" value="DIVALENT CATION TOLERANCE CUTA-RELATED"/>
    <property type="match status" value="1"/>
</dbReference>
<evidence type="ECO:0000313" key="2">
    <source>
        <dbReference type="EMBL" id="AQQ60601.1"/>
    </source>
</evidence>
<dbReference type="InterPro" id="IPR015867">
    <property type="entry name" value="N-reg_PII/ATP_PRibTrfase_C"/>
</dbReference>
<organism evidence="2 3">
    <name type="scientific">Helicobacter bilis</name>
    <dbReference type="NCBI Taxonomy" id="37372"/>
    <lineage>
        <taxon>Bacteria</taxon>
        <taxon>Pseudomonadati</taxon>
        <taxon>Campylobacterota</taxon>
        <taxon>Epsilonproteobacteria</taxon>
        <taxon>Campylobacterales</taxon>
        <taxon>Helicobacteraceae</taxon>
        <taxon>Helicobacter</taxon>
    </lineage>
</organism>
<dbReference type="GO" id="GO:0010038">
    <property type="term" value="P:response to metal ion"/>
    <property type="evidence" value="ECO:0007669"/>
    <property type="project" value="InterPro"/>
</dbReference>
<reference evidence="2 3" key="1">
    <citation type="submission" date="2017-02" db="EMBL/GenBank/DDBJ databases">
        <title>Whole genome sequencing of Helicobacter bilis strain AAQJH.</title>
        <authorList>
            <person name="Conlan S."/>
            <person name="Thomas P.J."/>
            <person name="Mullikin J."/>
            <person name="Palmore T.N."/>
            <person name="Frank K.M."/>
            <person name="Segre J.A."/>
        </authorList>
    </citation>
    <scope>NUCLEOTIDE SEQUENCE [LARGE SCALE GENOMIC DNA]</scope>
    <source>
        <strain evidence="2 3">AAQJH</strain>
    </source>
</reference>
<dbReference type="InterPro" id="IPR004323">
    <property type="entry name" value="Ion_tolerance_CutA"/>
</dbReference>
<evidence type="ECO:0000256" key="1">
    <source>
        <dbReference type="ARBA" id="ARBA00010169"/>
    </source>
</evidence>
<dbReference type="InterPro" id="IPR011322">
    <property type="entry name" value="N-reg_PII-like_a/b"/>
</dbReference>
<proteinExistence type="inferred from homology"/>
<dbReference type="AlphaFoldDB" id="A0A1Q2LJS2"/>
<dbReference type="Gene3D" id="3.30.70.120">
    <property type="match status" value="1"/>
</dbReference>